<keyword evidence="1" id="KW-0812">Transmembrane</keyword>
<feature type="domain" description="DUF4126" evidence="2">
    <location>
        <begin position="27"/>
        <end position="197"/>
    </location>
</feature>
<keyword evidence="1" id="KW-0472">Membrane</keyword>
<proteinExistence type="predicted"/>
<keyword evidence="1" id="KW-1133">Transmembrane helix</keyword>
<feature type="transmembrane region" description="Helical" evidence="1">
    <location>
        <begin position="31"/>
        <end position="51"/>
    </location>
</feature>
<comment type="caution">
    <text evidence="3">The sequence shown here is derived from an EMBL/GenBank/DDBJ whole genome shotgun (WGS) entry which is preliminary data.</text>
</comment>
<reference evidence="4" key="1">
    <citation type="journal article" date="2019" name="Int. J. Syst. Evol. Microbiol.">
        <title>The Global Catalogue of Microorganisms (GCM) 10K type strain sequencing project: providing services to taxonomists for standard genome sequencing and annotation.</title>
        <authorList>
            <consortium name="The Broad Institute Genomics Platform"/>
            <consortium name="The Broad Institute Genome Sequencing Center for Infectious Disease"/>
            <person name="Wu L."/>
            <person name="Ma J."/>
        </authorList>
    </citation>
    <scope>NUCLEOTIDE SEQUENCE [LARGE SCALE GENOMIC DNA]</scope>
    <source>
        <strain evidence="4">JCM 31406</strain>
    </source>
</reference>
<feature type="transmembrane region" description="Helical" evidence="1">
    <location>
        <begin position="63"/>
        <end position="81"/>
    </location>
</feature>
<keyword evidence="4" id="KW-1185">Reference proteome</keyword>
<dbReference type="EMBL" id="BMQO01000032">
    <property type="protein sequence ID" value="GGS42062.1"/>
    <property type="molecule type" value="Genomic_DNA"/>
</dbReference>
<name>A0ABQ2SW86_9DEIO</name>
<dbReference type="InterPro" id="IPR025196">
    <property type="entry name" value="DUF4126"/>
</dbReference>
<accession>A0ABQ2SW86</accession>
<gene>
    <name evidence="3" type="ORF">GCM10008961_36600</name>
</gene>
<sequence>MGPEAGGVERPLTAARTVGRMELLSGLLSSLGLSGAAGLNAFVPLLLVGLLSRFGVVTLNEPFDLLASTWVLVGIGVLGLLDFVGDKIPGVDHALHLLGGVVNTAAGAVLFASQSGVADVPPALSMALGLIVAGGVHATRTAVRPVATATTGGLGNPVVSGVEDGTSAVLSVLAVFAPVLGAALLAVVVVLAARFWMRLRPRRLV</sequence>
<protein>
    <recommendedName>
        <fullName evidence="2">DUF4126 domain-containing protein</fullName>
    </recommendedName>
</protein>
<organism evidence="3 4">
    <name type="scientific">Deinococcus knuensis</name>
    <dbReference type="NCBI Taxonomy" id="1837380"/>
    <lineage>
        <taxon>Bacteria</taxon>
        <taxon>Thermotogati</taxon>
        <taxon>Deinococcota</taxon>
        <taxon>Deinococci</taxon>
        <taxon>Deinococcales</taxon>
        <taxon>Deinococcaceae</taxon>
        <taxon>Deinococcus</taxon>
    </lineage>
</organism>
<evidence type="ECO:0000256" key="1">
    <source>
        <dbReference type="SAM" id="Phobius"/>
    </source>
</evidence>
<dbReference type="Pfam" id="PF13548">
    <property type="entry name" value="DUF4126"/>
    <property type="match status" value="1"/>
</dbReference>
<evidence type="ECO:0000259" key="2">
    <source>
        <dbReference type="Pfam" id="PF13548"/>
    </source>
</evidence>
<dbReference type="Proteomes" id="UP000620633">
    <property type="component" value="Unassembled WGS sequence"/>
</dbReference>
<feature type="transmembrane region" description="Helical" evidence="1">
    <location>
        <begin position="93"/>
        <end position="112"/>
    </location>
</feature>
<evidence type="ECO:0000313" key="3">
    <source>
        <dbReference type="EMBL" id="GGS42062.1"/>
    </source>
</evidence>
<evidence type="ECO:0000313" key="4">
    <source>
        <dbReference type="Proteomes" id="UP000620633"/>
    </source>
</evidence>
<feature type="transmembrane region" description="Helical" evidence="1">
    <location>
        <begin position="167"/>
        <end position="193"/>
    </location>
</feature>